<protein>
    <submittedName>
        <fullName evidence="1">Uncharacterized protein</fullName>
    </submittedName>
</protein>
<evidence type="ECO:0000313" key="1">
    <source>
        <dbReference type="EMBL" id="QFQ98917.1"/>
    </source>
</evidence>
<name>A0A5P8K8I2_9ACTN</name>
<gene>
    <name evidence="1" type="ORF">F9278_25295</name>
</gene>
<dbReference type="Proteomes" id="UP000327294">
    <property type="component" value="Chromosome"/>
</dbReference>
<reference evidence="1 2" key="1">
    <citation type="submission" date="2019-10" db="EMBL/GenBank/DDBJ databases">
        <title>Streptomyces sp. strain GY16 isolated from leaves of Broussonetia papyrifera.</title>
        <authorList>
            <person name="Mo P."/>
        </authorList>
    </citation>
    <scope>NUCLEOTIDE SEQUENCE [LARGE SCALE GENOMIC DNA]</scope>
    <source>
        <strain evidence="1 2">GY16</strain>
    </source>
</reference>
<organism evidence="1 2">
    <name type="scientific">Streptomyces phaeolivaceus</name>
    <dbReference type="NCBI Taxonomy" id="2653200"/>
    <lineage>
        <taxon>Bacteria</taxon>
        <taxon>Bacillati</taxon>
        <taxon>Actinomycetota</taxon>
        <taxon>Actinomycetes</taxon>
        <taxon>Kitasatosporales</taxon>
        <taxon>Streptomycetaceae</taxon>
        <taxon>Streptomyces</taxon>
    </lineage>
</organism>
<dbReference type="KEGG" id="sphv:F9278_25295"/>
<sequence length="147" mass="15056">MTVTGVINDSNGTNGTLDITLRLLAADAAADAAADGITVTAIQEDDLSVLRRGLVAEPELRGRVRLVTGAPEEGQMGSGIELLAIAIGGSGAVTALVRSLPALLKARRAAATVELTLPDGRTVKVTADSADDAHTLLDAALRDHRQP</sequence>
<evidence type="ECO:0000313" key="2">
    <source>
        <dbReference type="Proteomes" id="UP000327294"/>
    </source>
</evidence>
<dbReference type="AlphaFoldDB" id="A0A5P8K8I2"/>
<dbReference type="EMBL" id="CP045096">
    <property type="protein sequence ID" value="QFQ98917.1"/>
    <property type="molecule type" value="Genomic_DNA"/>
</dbReference>
<proteinExistence type="predicted"/>
<dbReference type="InterPro" id="IPR045428">
    <property type="entry name" value="EACC1"/>
</dbReference>
<dbReference type="RefSeq" id="WP_152170356.1">
    <property type="nucleotide sequence ID" value="NZ_CP045096.1"/>
</dbReference>
<keyword evidence="2" id="KW-1185">Reference proteome</keyword>
<dbReference type="Pfam" id="PF19953">
    <property type="entry name" value="EACC1"/>
    <property type="match status" value="1"/>
</dbReference>
<accession>A0A5P8K8I2</accession>